<name>D3B1T0_HETP5</name>
<dbReference type="RefSeq" id="XP_020437363.1">
    <property type="nucleotide sequence ID" value="XM_020573246.1"/>
</dbReference>
<accession>D3B1T0</accession>
<comment type="caution">
    <text evidence="1">The sequence shown here is derived from an EMBL/GenBank/DDBJ whole genome shotgun (WGS) entry which is preliminary data.</text>
</comment>
<reference evidence="1 2" key="1">
    <citation type="journal article" date="2011" name="Genome Res.">
        <title>Phylogeny-wide analysis of social amoeba genomes highlights ancient origins for complex intercellular communication.</title>
        <authorList>
            <person name="Heidel A.J."/>
            <person name="Lawal H.M."/>
            <person name="Felder M."/>
            <person name="Schilde C."/>
            <person name="Helps N.R."/>
            <person name="Tunggal B."/>
            <person name="Rivero F."/>
            <person name="John U."/>
            <person name="Schleicher M."/>
            <person name="Eichinger L."/>
            <person name="Platzer M."/>
            <person name="Noegel A.A."/>
            <person name="Schaap P."/>
            <person name="Gloeckner G."/>
        </authorList>
    </citation>
    <scope>NUCLEOTIDE SEQUENCE [LARGE SCALE GENOMIC DNA]</scope>
    <source>
        <strain evidence="2">ATCC 26659 / Pp 5 / PN500</strain>
    </source>
</reference>
<proteinExistence type="predicted"/>
<organism evidence="1 2">
    <name type="scientific">Heterostelium pallidum (strain ATCC 26659 / Pp 5 / PN500)</name>
    <name type="common">Cellular slime mold</name>
    <name type="synonym">Polysphondylium pallidum</name>
    <dbReference type="NCBI Taxonomy" id="670386"/>
    <lineage>
        <taxon>Eukaryota</taxon>
        <taxon>Amoebozoa</taxon>
        <taxon>Evosea</taxon>
        <taxon>Eumycetozoa</taxon>
        <taxon>Dictyostelia</taxon>
        <taxon>Acytosteliales</taxon>
        <taxon>Acytosteliaceae</taxon>
        <taxon>Heterostelium</taxon>
    </lineage>
</organism>
<dbReference type="EMBL" id="ADBJ01000008">
    <property type="protein sequence ID" value="EFA85254.1"/>
    <property type="molecule type" value="Genomic_DNA"/>
</dbReference>
<dbReference type="Proteomes" id="UP000001396">
    <property type="component" value="Unassembled WGS sequence"/>
</dbReference>
<dbReference type="InParanoid" id="D3B1T0"/>
<keyword evidence="2" id="KW-1185">Reference proteome</keyword>
<evidence type="ECO:0000313" key="2">
    <source>
        <dbReference type="Proteomes" id="UP000001396"/>
    </source>
</evidence>
<dbReference type="AlphaFoldDB" id="D3B1T0"/>
<dbReference type="GeneID" id="31357779"/>
<protein>
    <submittedName>
        <fullName evidence="1">Uncharacterized protein</fullName>
    </submittedName>
</protein>
<evidence type="ECO:0000313" key="1">
    <source>
        <dbReference type="EMBL" id="EFA85254.1"/>
    </source>
</evidence>
<sequence length="109" mass="13107">MKMNFKNELIKKKRNLNSNIDFNDQWWTTSFLLKTITLFYLGNPDEFNEFNKFSASCWLIESFINFKTGLKQEITSNNHEQSNCYEYHIISNQIKSIHITKLNYLVQQQ</sequence>
<gene>
    <name evidence="1" type="ORF">PPL_02254</name>
</gene>